<dbReference type="InterPro" id="IPR044831">
    <property type="entry name" value="Ccp1-like"/>
</dbReference>
<keyword evidence="5" id="KW-0408">Iron</keyword>
<keyword evidence="4" id="KW-0560">Oxidoreductase</keyword>
<protein>
    <submittedName>
        <fullName evidence="9">Heme peroxidase</fullName>
    </submittedName>
</protein>
<dbReference type="PRINTS" id="PR00459">
    <property type="entry name" value="ASPEROXIDASE"/>
</dbReference>
<dbReference type="GO" id="GO:0020037">
    <property type="term" value="F:heme binding"/>
    <property type="evidence" value="ECO:0007669"/>
    <property type="project" value="InterPro"/>
</dbReference>
<dbReference type="PANTHER" id="PTHR31356:SF66">
    <property type="entry name" value="CATALASE-PEROXIDASE"/>
    <property type="match status" value="1"/>
</dbReference>
<evidence type="ECO:0000259" key="8">
    <source>
        <dbReference type="PROSITE" id="PS50873"/>
    </source>
</evidence>
<keyword evidence="3" id="KW-0479">Metal-binding</keyword>
<evidence type="ECO:0000256" key="1">
    <source>
        <dbReference type="ARBA" id="ARBA00022559"/>
    </source>
</evidence>
<evidence type="ECO:0000256" key="2">
    <source>
        <dbReference type="ARBA" id="ARBA00022617"/>
    </source>
</evidence>
<dbReference type="AlphaFoldDB" id="A0A835ZE60"/>
<evidence type="ECO:0000256" key="6">
    <source>
        <dbReference type="RuleBase" id="RU004241"/>
    </source>
</evidence>
<sequence length="333" mass="36112">MRASTAGLAVALSLMAPGYAFVQPSSFVGNRAQLSAVRSSAGMQMVTKEELLEAREALVKLIDSTNCAPIMVRLAWHDSGTYNKDIPVSEWPRCGGANGSIRFEPEINHGANAGLVNGLKLLEPIHKKHPNVGWADLLQLASATAVEVAGGPKIDMRYGRKTVESPEGCADEGYLPAAAAPFPDGSPEPQGHLRKVFYRMGFDDRGIVALSGAHTLGRAYPERSGFGKDSTKYTDGSTVIRGDGKPGIGRKGGQSWTYKWLSFDNSYFSIIPETDEELLKLETDNALFLDEAMRPIALEYKKDQDKFFDDYAKAHKQLAELGSVFEPEGGIAI</sequence>
<dbReference type="OrthoDB" id="2859658at2759"/>
<dbReference type="InterPro" id="IPR002207">
    <property type="entry name" value="Peroxidase_I"/>
</dbReference>
<dbReference type="GO" id="GO:0034599">
    <property type="term" value="P:cellular response to oxidative stress"/>
    <property type="evidence" value="ECO:0007669"/>
    <property type="project" value="InterPro"/>
</dbReference>
<dbReference type="GO" id="GO:0000302">
    <property type="term" value="P:response to reactive oxygen species"/>
    <property type="evidence" value="ECO:0007669"/>
    <property type="project" value="TreeGrafter"/>
</dbReference>
<dbReference type="InterPro" id="IPR010255">
    <property type="entry name" value="Haem_peroxidase_sf"/>
</dbReference>
<dbReference type="Pfam" id="PF00141">
    <property type="entry name" value="peroxidase"/>
    <property type="match status" value="1"/>
</dbReference>
<dbReference type="InterPro" id="IPR019794">
    <property type="entry name" value="Peroxidases_AS"/>
</dbReference>
<evidence type="ECO:0000256" key="4">
    <source>
        <dbReference type="ARBA" id="ARBA00023002"/>
    </source>
</evidence>
<evidence type="ECO:0000256" key="3">
    <source>
        <dbReference type="ARBA" id="ARBA00022723"/>
    </source>
</evidence>
<dbReference type="Proteomes" id="UP000664859">
    <property type="component" value="Unassembled WGS sequence"/>
</dbReference>
<feature type="signal peptide" evidence="7">
    <location>
        <begin position="1"/>
        <end position="20"/>
    </location>
</feature>
<dbReference type="PROSITE" id="PS50873">
    <property type="entry name" value="PEROXIDASE_4"/>
    <property type="match status" value="1"/>
</dbReference>
<evidence type="ECO:0000256" key="5">
    <source>
        <dbReference type="ARBA" id="ARBA00023004"/>
    </source>
</evidence>
<dbReference type="FunFam" id="1.10.520.10:FF:000007">
    <property type="entry name" value="L-ascorbate peroxidase S chloroplastic/mitochondrial"/>
    <property type="match status" value="1"/>
</dbReference>
<dbReference type="CDD" id="cd00691">
    <property type="entry name" value="ascorbate_peroxidase"/>
    <property type="match status" value="1"/>
</dbReference>
<dbReference type="InterPro" id="IPR002016">
    <property type="entry name" value="Haem_peroxidase"/>
</dbReference>
<keyword evidence="10" id="KW-1185">Reference proteome</keyword>
<keyword evidence="7" id="KW-0732">Signal</keyword>
<proteinExistence type="inferred from homology"/>
<dbReference type="Gene3D" id="1.10.520.10">
    <property type="match status" value="1"/>
</dbReference>
<comment type="caution">
    <text evidence="9">The sequence shown here is derived from an EMBL/GenBank/DDBJ whole genome shotgun (WGS) entry which is preliminary data.</text>
</comment>
<dbReference type="SUPFAM" id="SSF48113">
    <property type="entry name" value="Heme-dependent peroxidases"/>
    <property type="match status" value="1"/>
</dbReference>
<name>A0A835ZE60_9STRA</name>
<dbReference type="PRINTS" id="PR00458">
    <property type="entry name" value="PEROXIDASE"/>
</dbReference>
<feature type="chain" id="PRO_5032915818" evidence="7">
    <location>
        <begin position="21"/>
        <end position="333"/>
    </location>
</feature>
<keyword evidence="2" id="KW-0349">Heme</keyword>
<dbReference type="PROSITE" id="PS00436">
    <property type="entry name" value="PEROXIDASE_2"/>
    <property type="match status" value="1"/>
</dbReference>
<dbReference type="GO" id="GO:0046872">
    <property type="term" value="F:metal ion binding"/>
    <property type="evidence" value="ECO:0007669"/>
    <property type="project" value="UniProtKB-KW"/>
</dbReference>
<dbReference type="GO" id="GO:0004601">
    <property type="term" value="F:peroxidase activity"/>
    <property type="evidence" value="ECO:0007669"/>
    <property type="project" value="UniProtKB-KW"/>
</dbReference>
<comment type="similarity">
    <text evidence="6">Belongs to the peroxidase family.</text>
</comment>
<dbReference type="PANTHER" id="PTHR31356">
    <property type="entry name" value="THYLAKOID LUMENAL 29 KDA PROTEIN, CHLOROPLASTIC-RELATED"/>
    <property type="match status" value="1"/>
</dbReference>
<evidence type="ECO:0000313" key="9">
    <source>
        <dbReference type="EMBL" id="KAG5190664.1"/>
    </source>
</evidence>
<dbReference type="Gene3D" id="1.10.420.10">
    <property type="entry name" value="Peroxidase, domain 2"/>
    <property type="match status" value="1"/>
</dbReference>
<feature type="domain" description="Plant heme peroxidase family profile" evidence="8">
    <location>
        <begin position="68"/>
        <end position="333"/>
    </location>
</feature>
<evidence type="ECO:0000313" key="10">
    <source>
        <dbReference type="Proteomes" id="UP000664859"/>
    </source>
</evidence>
<reference evidence="9" key="1">
    <citation type="submission" date="2021-02" db="EMBL/GenBank/DDBJ databases">
        <title>First Annotated Genome of the Yellow-green Alga Tribonema minus.</title>
        <authorList>
            <person name="Mahan K.M."/>
        </authorList>
    </citation>
    <scope>NUCLEOTIDE SEQUENCE</scope>
    <source>
        <strain evidence="9">UTEX B ZZ1240</strain>
    </source>
</reference>
<accession>A0A835ZE60</accession>
<organism evidence="9 10">
    <name type="scientific">Tribonema minus</name>
    <dbReference type="NCBI Taxonomy" id="303371"/>
    <lineage>
        <taxon>Eukaryota</taxon>
        <taxon>Sar</taxon>
        <taxon>Stramenopiles</taxon>
        <taxon>Ochrophyta</taxon>
        <taxon>PX clade</taxon>
        <taxon>Xanthophyceae</taxon>
        <taxon>Tribonematales</taxon>
        <taxon>Tribonemataceae</taxon>
        <taxon>Tribonema</taxon>
    </lineage>
</organism>
<evidence type="ECO:0000256" key="7">
    <source>
        <dbReference type="SAM" id="SignalP"/>
    </source>
</evidence>
<gene>
    <name evidence="9" type="ORF">JKP88DRAFT_231963</name>
</gene>
<keyword evidence="1 9" id="KW-0575">Peroxidase</keyword>
<dbReference type="GO" id="GO:0042744">
    <property type="term" value="P:hydrogen peroxide catabolic process"/>
    <property type="evidence" value="ECO:0007669"/>
    <property type="project" value="TreeGrafter"/>
</dbReference>
<dbReference type="EMBL" id="JAFCMP010000030">
    <property type="protein sequence ID" value="KAG5190664.1"/>
    <property type="molecule type" value="Genomic_DNA"/>
</dbReference>